<accession>A0A5J4WLX0</accession>
<evidence type="ECO:0000313" key="2">
    <source>
        <dbReference type="Proteomes" id="UP000324800"/>
    </source>
</evidence>
<gene>
    <name evidence="1" type="ORF">EZS28_008504</name>
</gene>
<dbReference type="Proteomes" id="UP000324800">
    <property type="component" value="Unassembled WGS sequence"/>
</dbReference>
<name>A0A5J4WLX0_9EUKA</name>
<protein>
    <submittedName>
        <fullName evidence="1">Uncharacterized protein</fullName>
    </submittedName>
</protein>
<dbReference type="EMBL" id="SNRW01001549">
    <property type="protein sequence ID" value="KAA6395970.1"/>
    <property type="molecule type" value="Genomic_DNA"/>
</dbReference>
<sequence>MYYSSRLTTVGQAAIIERVSPFSGSDLENSKRFNNRLWRNISVRDLALLLAPRPTFTRELPWTIIRYIVVRMAPPEACEAYEISMARPALAARLVDVLFLGRLAHGVHALAIGVQEWTVAKHGTVSIQFYVVASVAGLGASFACAFPITNTASQTFNLINQIYYSK</sequence>
<dbReference type="AlphaFoldDB" id="A0A5J4WLX0"/>
<comment type="caution">
    <text evidence="1">The sequence shown here is derived from an EMBL/GenBank/DDBJ whole genome shotgun (WGS) entry which is preliminary data.</text>
</comment>
<reference evidence="1 2" key="1">
    <citation type="submission" date="2019-03" db="EMBL/GenBank/DDBJ databases">
        <title>Single cell metagenomics reveals metabolic interactions within the superorganism composed of flagellate Streblomastix strix and complex community of Bacteroidetes bacteria on its surface.</title>
        <authorList>
            <person name="Treitli S.C."/>
            <person name="Kolisko M."/>
            <person name="Husnik F."/>
            <person name="Keeling P."/>
            <person name="Hampl V."/>
        </authorList>
    </citation>
    <scope>NUCLEOTIDE SEQUENCE [LARGE SCALE GENOMIC DNA]</scope>
    <source>
        <strain evidence="1">ST1C</strain>
    </source>
</reference>
<organism evidence="1 2">
    <name type="scientific">Streblomastix strix</name>
    <dbReference type="NCBI Taxonomy" id="222440"/>
    <lineage>
        <taxon>Eukaryota</taxon>
        <taxon>Metamonada</taxon>
        <taxon>Preaxostyla</taxon>
        <taxon>Oxymonadida</taxon>
        <taxon>Streblomastigidae</taxon>
        <taxon>Streblomastix</taxon>
    </lineage>
</organism>
<proteinExistence type="predicted"/>
<evidence type="ECO:0000313" key="1">
    <source>
        <dbReference type="EMBL" id="KAA6395970.1"/>
    </source>
</evidence>